<dbReference type="SUPFAM" id="SSF56634">
    <property type="entry name" value="Heme-dependent catalase-like"/>
    <property type="match status" value="1"/>
</dbReference>
<dbReference type="InterPro" id="IPR018028">
    <property type="entry name" value="Catalase"/>
</dbReference>
<dbReference type="GO" id="GO:0004096">
    <property type="term" value="F:catalase activity"/>
    <property type="evidence" value="ECO:0007669"/>
    <property type="project" value="InterPro"/>
</dbReference>
<proteinExistence type="inferred from homology"/>
<reference evidence="8" key="1">
    <citation type="submission" date="2022-12" db="EMBL/GenBank/DDBJ databases">
        <authorList>
            <person name="Webb A."/>
        </authorList>
    </citation>
    <scope>NUCLEOTIDE SEQUENCE</scope>
    <source>
        <strain evidence="8">Pf2</strain>
    </source>
</reference>
<dbReference type="GO" id="GO:0005739">
    <property type="term" value="C:mitochondrion"/>
    <property type="evidence" value="ECO:0007669"/>
    <property type="project" value="TreeGrafter"/>
</dbReference>
<dbReference type="Pfam" id="PF00199">
    <property type="entry name" value="Catalase"/>
    <property type="match status" value="1"/>
</dbReference>
<dbReference type="Proteomes" id="UP001159659">
    <property type="component" value="Unassembled WGS sequence"/>
</dbReference>
<dbReference type="InterPro" id="IPR020835">
    <property type="entry name" value="Catalase_sf"/>
</dbReference>
<comment type="caution">
    <text evidence="8">The sequence shown here is derived from an EMBL/GenBank/DDBJ whole genome shotgun (WGS) entry which is preliminary data.</text>
</comment>
<dbReference type="InterPro" id="IPR011614">
    <property type="entry name" value="Catalase_core"/>
</dbReference>
<keyword evidence="5" id="KW-0560">Oxidoreductase</keyword>
<dbReference type="GO" id="GO:0042744">
    <property type="term" value="P:hydrogen peroxide catabolic process"/>
    <property type="evidence" value="ECO:0007669"/>
    <property type="project" value="TreeGrafter"/>
</dbReference>
<accession>A0AAV0SPU9</accession>
<dbReference type="GO" id="GO:0020037">
    <property type="term" value="F:heme binding"/>
    <property type="evidence" value="ECO:0007669"/>
    <property type="project" value="InterPro"/>
</dbReference>
<evidence type="ECO:0000256" key="3">
    <source>
        <dbReference type="ARBA" id="ARBA00022617"/>
    </source>
</evidence>
<dbReference type="PANTHER" id="PTHR11465">
    <property type="entry name" value="CATALASE"/>
    <property type="match status" value="1"/>
</dbReference>
<dbReference type="GO" id="GO:0005777">
    <property type="term" value="C:peroxisome"/>
    <property type="evidence" value="ECO:0007669"/>
    <property type="project" value="TreeGrafter"/>
</dbReference>
<dbReference type="EMBL" id="CANTFK010000049">
    <property type="protein sequence ID" value="CAI5705425.1"/>
    <property type="molecule type" value="Genomic_DNA"/>
</dbReference>
<comment type="similarity">
    <text evidence="1">Belongs to the catalase family.</text>
</comment>
<keyword evidence="6" id="KW-0408">Iron</keyword>
<evidence type="ECO:0000256" key="4">
    <source>
        <dbReference type="ARBA" id="ARBA00022723"/>
    </source>
</evidence>
<dbReference type="GO" id="GO:0042542">
    <property type="term" value="P:response to hydrogen peroxide"/>
    <property type="evidence" value="ECO:0007669"/>
    <property type="project" value="TreeGrafter"/>
</dbReference>
<protein>
    <recommendedName>
        <fullName evidence="7">Catalase core domain-containing protein</fullName>
    </recommendedName>
</protein>
<evidence type="ECO:0000313" key="8">
    <source>
        <dbReference type="EMBL" id="CAI5705425.1"/>
    </source>
</evidence>
<dbReference type="GO" id="GO:0046872">
    <property type="term" value="F:metal ion binding"/>
    <property type="evidence" value="ECO:0007669"/>
    <property type="project" value="UniProtKB-KW"/>
</dbReference>
<evidence type="ECO:0000256" key="1">
    <source>
        <dbReference type="ARBA" id="ARBA00005329"/>
    </source>
</evidence>
<evidence type="ECO:0000259" key="7">
    <source>
        <dbReference type="Pfam" id="PF00199"/>
    </source>
</evidence>
<dbReference type="AlphaFoldDB" id="A0AAV0SPU9"/>
<keyword evidence="2" id="KW-0575">Peroxidase</keyword>
<keyword evidence="4" id="KW-0479">Metal-binding</keyword>
<evidence type="ECO:0000256" key="2">
    <source>
        <dbReference type="ARBA" id="ARBA00022559"/>
    </source>
</evidence>
<evidence type="ECO:0000256" key="6">
    <source>
        <dbReference type="ARBA" id="ARBA00023004"/>
    </source>
</evidence>
<sequence length="102" mass="11353">MLSGKMTCVKYHFNTDHGIRNMPVDEAAFLAGADPDIANRDLFEAIEGSEFPSWTLRIQTMTPEQAKKLIAVGVTKVGRINTNQRSRAFGIEQKAAQLLCRD</sequence>
<gene>
    <name evidence="8" type="ORF">PFR002_LOCUS596</name>
</gene>
<dbReference type="PANTHER" id="PTHR11465:SF9">
    <property type="entry name" value="CATALASE"/>
    <property type="match status" value="1"/>
</dbReference>
<dbReference type="Gene3D" id="2.40.180.10">
    <property type="entry name" value="Catalase core domain"/>
    <property type="match status" value="1"/>
</dbReference>
<feature type="domain" description="Catalase core" evidence="7">
    <location>
        <begin position="4"/>
        <end position="69"/>
    </location>
</feature>
<organism evidence="8 9">
    <name type="scientific">Peronospora farinosa</name>
    <dbReference type="NCBI Taxonomy" id="134698"/>
    <lineage>
        <taxon>Eukaryota</taxon>
        <taxon>Sar</taxon>
        <taxon>Stramenopiles</taxon>
        <taxon>Oomycota</taxon>
        <taxon>Peronosporomycetes</taxon>
        <taxon>Peronosporales</taxon>
        <taxon>Peronosporaceae</taxon>
        <taxon>Peronospora</taxon>
    </lineage>
</organism>
<name>A0AAV0SPU9_9STRA</name>
<dbReference type="PROSITE" id="PS51402">
    <property type="entry name" value="CATALASE_3"/>
    <property type="match status" value="1"/>
</dbReference>
<keyword evidence="3" id="KW-0349">Heme</keyword>
<evidence type="ECO:0000313" key="9">
    <source>
        <dbReference type="Proteomes" id="UP001159659"/>
    </source>
</evidence>
<evidence type="ECO:0000256" key="5">
    <source>
        <dbReference type="ARBA" id="ARBA00023002"/>
    </source>
</evidence>